<comment type="pathway">
    <text evidence="1">Lipid metabolism.</text>
</comment>
<keyword evidence="3" id="KW-0012">Acyltransferase</keyword>
<feature type="domain" description="Phospholipid/glycerol acyltransferase" evidence="4">
    <location>
        <begin position="47"/>
        <end position="156"/>
    </location>
</feature>
<evidence type="ECO:0000313" key="5">
    <source>
        <dbReference type="EMBL" id="KFN43957.1"/>
    </source>
</evidence>
<accession>A0A091AXH6</accession>
<dbReference type="STRING" id="1121015.GCA_000420545_02128"/>
<evidence type="ECO:0000313" key="6">
    <source>
        <dbReference type="Proteomes" id="UP000029385"/>
    </source>
</evidence>
<dbReference type="AlphaFoldDB" id="A0A091AXH6"/>
<name>A0A091AXH6_9GAMM</name>
<dbReference type="PANTHER" id="PTHR10434">
    <property type="entry name" value="1-ACYL-SN-GLYCEROL-3-PHOSPHATE ACYLTRANSFERASE"/>
    <property type="match status" value="1"/>
</dbReference>
<reference evidence="5 6" key="1">
    <citation type="submission" date="2013-09" db="EMBL/GenBank/DDBJ databases">
        <title>Genome sequencing of Arenimonas oryziterrae.</title>
        <authorList>
            <person name="Chen F."/>
            <person name="Wang G."/>
        </authorList>
    </citation>
    <scope>NUCLEOTIDE SEQUENCE [LARGE SCALE GENOMIC DNA]</scope>
    <source>
        <strain evidence="5 6">YC6267</strain>
    </source>
</reference>
<dbReference type="eggNOG" id="COG0204">
    <property type="taxonomic scope" value="Bacteria"/>
</dbReference>
<keyword evidence="6" id="KW-1185">Reference proteome</keyword>
<keyword evidence="2" id="KW-0808">Transferase</keyword>
<organism evidence="5 6">
    <name type="scientific">Arenimonas oryziterrae DSM 21050 = YC6267</name>
    <dbReference type="NCBI Taxonomy" id="1121015"/>
    <lineage>
        <taxon>Bacteria</taxon>
        <taxon>Pseudomonadati</taxon>
        <taxon>Pseudomonadota</taxon>
        <taxon>Gammaproteobacteria</taxon>
        <taxon>Lysobacterales</taxon>
        <taxon>Lysobacteraceae</taxon>
        <taxon>Arenimonas</taxon>
    </lineage>
</organism>
<evidence type="ECO:0000256" key="3">
    <source>
        <dbReference type="ARBA" id="ARBA00023315"/>
    </source>
</evidence>
<dbReference type="SUPFAM" id="SSF69593">
    <property type="entry name" value="Glycerol-3-phosphate (1)-acyltransferase"/>
    <property type="match status" value="1"/>
</dbReference>
<dbReference type="SMART" id="SM00563">
    <property type="entry name" value="PlsC"/>
    <property type="match status" value="1"/>
</dbReference>
<dbReference type="OrthoDB" id="9796839at2"/>
<proteinExistence type="predicted"/>
<evidence type="ECO:0000256" key="2">
    <source>
        <dbReference type="ARBA" id="ARBA00022679"/>
    </source>
</evidence>
<comment type="caution">
    <text evidence="5">The sequence shown here is derived from an EMBL/GenBank/DDBJ whole genome shotgun (WGS) entry which is preliminary data.</text>
</comment>
<evidence type="ECO:0000259" key="4">
    <source>
        <dbReference type="SMART" id="SM00563"/>
    </source>
</evidence>
<dbReference type="EMBL" id="AVCI01000004">
    <property type="protein sequence ID" value="KFN43957.1"/>
    <property type="molecule type" value="Genomic_DNA"/>
</dbReference>
<dbReference type="GO" id="GO:0003841">
    <property type="term" value="F:1-acylglycerol-3-phosphate O-acyltransferase activity"/>
    <property type="evidence" value="ECO:0007669"/>
    <property type="project" value="TreeGrafter"/>
</dbReference>
<dbReference type="PANTHER" id="PTHR10434:SF9">
    <property type="entry name" value="PHOSPHOLIPID_GLYCEROL ACYLTRANSFERASE DOMAIN-CONTAINING PROTEIN"/>
    <property type="match status" value="1"/>
</dbReference>
<dbReference type="InterPro" id="IPR002123">
    <property type="entry name" value="Plipid/glycerol_acylTrfase"/>
</dbReference>
<dbReference type="Proteomes" id="UP000029385">
    <property type="component" value="Unassembled WGS sequence"/>
</dbReference>
<gene>
    <name evidence="5" type="ORF">N789_08385</name>
</gene>
<dbReference type="GO" id="GO:0006654">
    <property type="term" value="P:phosphatidic acid biosynthetic process"/>
    <property type="evidence" value="ECO:0007669"/>
    <property type="project" value="TreeGrafter"/>
</dbReference>
<dbReference type="PATRIC" id="fig|1121015.4.peg.1171"/>
<protein>
    <recommendedName>
        <fullName evidence="4">Phospholipid/glycerol acyltransferase domain-containing protein</fullName>
    </recommendedName>
</protein>
<dbReference type="Pfam" id="PF01553">
    <property type="entry name" value="Acyltransferase"/>
    <property type="match status" value="1"/>
</dbReference>
<dbReference type="RefSeq" id="WP_022969741.1">
    <property type="nucleotide sequence ID" value="NZ_ATVD01000003.1"/>
</dbReference>
<sequence>MRRVVPDLPPNAARSGGNAFTRWIGRSVLRVGGWRMVGQWPDLPKMVVIVAPHSSGWDAIWGIAAKVALGVHIVFIGKAELFRGPLGWLLRCFGGMPVDRSAPAGIVDQVAQQIRDAERMWFVLAPEGTRRKVTKWKSGFWKIAKRADVPVFCAWFHYPEKIIGLGPIVELSDDMEGDLVRIRQMFAPHLGKNRGAV</sequence>
<evidence type="ECO:0000256" key="1">
    <source>
        <dbReference type="ARBA" id="ARBA00005189"/>
    </source>
</evidence>